<dbReference type="PANTHER" id="PTHR45911:SF4">
    <property type="entry name" value="MULTIPLE C2 AND TRANSMEMBRANE DOMAIN-CONTAINING PROTEIN"/>
    <property type="match status" value="1"/>
</dbReference>
<dbReference type="Proteomes" id="UP000186817">
    <property type="component" value="Unassembled WGS sequence"/>
</dbReference>
<sequence length="2299" mass="251901">MAAFNPPSRASSRTGGADDAARLCEKGCQRPAFAAYSTCCTHCEGPEGPHAGDCAKKVELTGRRVNTPTVKNLGSMVIVRCISAKLFRSFDKFGRMDPFAVVDWFYSDGNVVTVGRTRSAWGQHMSPKWEHCCKAVHYSGSGGGDKVRFQVLEENFGGLGKPTFCGEQTVDVDMLVAGARMVGPGLMRSQPQPVELYKRGEKTGSILVQLVVHLENAGSPMQSDFTSAEESKFESPVKRIGVSGGTAPFFSLLLKEPQGQRFGDYWIGKDLSRAMDEVQFYEKCLKLGRSTTGEMQSLLHFMFEYAGVLDTTAEGEEGSELQLLVLENLRHRRAGLRLLDIKVGEKTAAANWKGKSRLAALRQGLIDEHTNSQAEGFRLEGFDGQNPVLISMDPLLDFGGEEGHGKSTQKKARRIMLQRLPAAEIFMHFLDMHHYAEPGASVVRCGTELLEVVLSEICKQLVQLAMACRKCEAPQKWIGSSVALGFDDAFGEDQAHVDGRGFGTAEAALRKSVLVKIFDWGRSELNTLRDHPELTPEEQNDRLYFWRLYVGGIDRLAWEAVRAYRHRFGNPHGWQRVQLAVYDFDSLTESDFMGQVTVDLVDMAETTMPLLSAKREPVMGKDGNATITFSIRWQRHEPSSRLQGAWQVRVVSASNLPVCDGFWASISPASSRALGGFSDPFVHITAMSDDHAYRFKQSTSIKVKNLHPEWNETFELPVARAEHAAPEVIIGSPKVVDFPPDLTLPAVCYTVEDSKVETEAMTLWRKMLNTICGRQFHSIRWLVRELTEDMLQSRKGYALVQVANLGLLLSPDGSLEPMTVTSQHAAASAGVLPCPADANLYSCKAWCEGVVPGEAVKSTLGGKRFPQKCSELPATALVRDQPSCTALTHIGMCYDAEYKVQLAMCVSTCPGRGPAPAKEEQGARRFLLYDTKYGEGFNLQREATGKVYPRAGWIVAEANKVAHWWTGPEHVKHRAEGASGSHDATVFRNIILNLAMFTQVPVIEFDEYVKAVGGQSVDMAVSFETDQLLKQKANLIEMDLEGAADRKPLEFRKLATGEFQIVYAGHCDGAIAAKANKVPVSSKELRCASLVVDLVLALTSKVGSVLLKNYDYLLSPDSEQLDELGLRFIRNAFQGEGYLSAHCRRTDFLRAREKTTPDVSNIALKLNEVLEQLGAEMLVHVFIATDAPDDLRAALQDQVHGVVVFYAWGPVSDIQSRASSLKRQLVLSFLQTEDHVESRTAVMASEERPQRNAVALPLRGPRWPVAPTHFTEPWSHGTPKRREPANGSRSRPPMSSLSVEATMIPPLPTPGMWQVKPSPRVDVPFPELPSDADTELPSWRTGLHSDWRLRLGPSVFDIHKVLTGHGPRASAFLCSAFTTGQQLATGSPVGPGGHAGAYGAFDGMYDESGGGCGRIFETDLSHILPEQVWPFFSQALDFIYSEDLVLNEENAVPLLRCGTRMHKSTGAAAELPRTIPSLQRPSFVNLRREHRGIARAQSRIPSHGRPAGPWRMRRTSCYALLGCLVQTLPCVSSFREDAITRRSEGFSWQHLHIMAKADGDDDWWYPSRQVPKPQNPECDSAVDLLKSMVDADRHFEIVLGAVLFIAVLGALGSSCFLIGGKAMKAAKAMTKAQLADQLATKSELKKKDVMSVLQGLSEIGASEVSNTGKFVLPGLCMIKTREKPATKATTRMMFGKEVQIKAQKARTIVKAQVLAALKSGGAGTMADATSAGQPPGEGEEAEKQAENDSVILASLEGNPAMKSIREVMVALRTSGKESKGPADQATSVGLPATFSVPTGSDFYINSMIIVGVAILLAYITSAGIAFLWALVNMMMKNCGQDFWKTDGDAACNAKMVNALVLSIELRCFDNKPSSMLQEDFDDMCSGFWIEVAVNVFVFLVTIGSILYSELGKLASKVTFHENLFVVESWHGKLFQCSFFADVIQAKSTSSGLEITSRARVRTETDGSNSGGGGGFFGRKKKEQILSINGDATMSVLAGSSEAKCSFLQERYIGWAHYKTEEEFAKRLPVSIQGFDGVAEVDGATEARASASSASCTSLLEGRLGSLLAARRGEGDRTTARKPISCDFYAEVLFIVLISAVGYYCFSVLTNIIGWAMATGRGKCSHEMKPDVDLCDFVRVFSPIELPLVAVEEYVNIAGLAVACIVYPIWTFMNLPFEYRFHGEVVEELLFAGWESQASTMIVQGDIEGLELVWGSLEKYIKAKISAIYTVKQGVTKPFEITAKFSPQMEMKIGLVDNDCASCSGHGTKALSYKESVMRALNAAKPGLLQMPAEEARMEA</sequence>
<keyword evidence="4" id="KW-0418">Kinase</keyword>
<feature type="compositionally biased region" description="Polar residues" evidence="6">
    <location>
        <begin position="1287"/>
        <end position="1296"/>
    </location>
</feature>
<dbReference type="SUPFAM" id="SSF56104">
    <property type="entry name" value="SAICAR synthase-like"/>
    <property type="match status" value="1"/>
</dbReference>
<dbReference type="Pfam" id="PF00168">
    <property type="entry name" value="C2"/>
    <property type="match status" value="2"/>
</dbReference>
<comment type="caution">
    <text evidence="9">The sequence shown here is derived from an EMBL/GenBank/DDBJ whole genome shotgun (WGS) entry which is preliminary data.</text>
</comment>
<feature type="domain" description="C2" evidence="8">
    <location>
        <begin position="623"/>
        <end position="765"/>
    </location>
</feature>
<dbReference type="GO" id="GO:0016020">
    <property type="term" value="C:membrane"/>
    <property type="evidence" value="ECO:0007669"/>
    <property type="project" value="TreeGrafter"/>
</dbReference>
<dbReference type="OrthoDB" id="270970at2759"/>
<accession>A0A1Q9E2X6</accession>
<evidence type="ECO:0000256" key="1">
    <source>
        <dbReference type="ARBA" id="ARBA00007374"/>
    </source>
</evidence>
<evidence type="ECO:0000259" key="8">
    <source>
        <dbReference type="PROSITE" id="PS50004"/>
    </source>
</evidence>
<keyword evidence="5" id="KW-0106">Calcium</keyword>
<feature type="region of interest" description="Disordered" evidence="6">
    <location>
        <begin position="1242"/>
        <end position="1296"/>
    </location>
</feature>
<dbReference type="Pfam" id="PF00216">
    <property type="entry name" value="Bac_DNA_binding"/>
    <property type="match status" value="1"/>
</dbReference>
<dbReference type="GO" id="GO:0030527">
    <property type="term" value="F:structural constituent of chromatin"/>
    <property type="evidence" value="ECO:0007669"/>
    <property type="project" value="InterPro"/>
</dbReference>
<dbReference type="Pfam" id="PF03770">
    <property type="entry name" value="IPK"/>
    <property type="match status" value="1"/>
</dbReference>
<protein>
    <submittedName>
        <fullName evidence="9">Major basic nuclear protein 2</fullName>
    </submittedName>
</protein>
<feature type="transmembrane region" description="Helical" evidence="7">
    <location>
        <begin position="1597"/>
        <end position="1619"/>
    </location>
</feature>
<keyword evidence="3" id="KW-0479">Metal-binding</keyword>
<keyword evidence="2" id="KW-0808">Transferase</keyword>
<dbReference type="GO" id="GO:0016301">
    <property type="term" value="F:kinase activity"/>
    <property type="evidence" value="ECO:0007669"/>
    <property type="project" value="UniProtKB-KW"/>
</dbReference>
<keyword evidence="7" id="KW-1133">Transmembrane helix</keyword>
<dbReference type="GO" id="GO:0032958">
    <property type="term" value="P:inositol phosphate biosynthetic process"/>
    <property type="evidence" value="ECO:0007669"/>
    <property type="project" value="InterPro"/>
</dbReference>
<dbReference type="InterPro" id="IPR035892">
    <property type="entry name" value="C2_domain_sf"/>
</dbReference>
<dbReference type="InterPro" id="IPR038286">
    <property type="entry name" value="IPK_sf"/>
</dbReference>
<dbReference type="CDD" id="cd00030">
    <property type="entry name" value="C2"/>
    <property type="match status" value="1"/>
</dbReference>
<feature type="region of interest" description="Disordered" evidence="6">
    <location>
        <begin position="1723"/>
        <end position="1745"/>
    </location>
</feature>
<gene>
    <name evidence="9" type="primary">HCc2</name>
    <name evidence="9" type="ORF">AK812_SmicGene15458</name>
</gene>
<dbReference type="InterPro" id="IPR010992">
    <property type="entry name" value="IHF-like_DNA-bd_dom_sf"/>
</dbReference>
<dbReference type="Gene3D" id="3.30.470.160">
    <property type="entry name" value="Inositol polyphosphate kinase"/>
    <property type="match status" value="1"/>
</dbReference>
<evidence type="ECO:0000313" key="10">
    <source>
        <dbReference type="Proteomes" id="UP000186817"/>
    </source>
</evidence>
<evidence type="ECO:0000256" key="3">
    <source>
        <dbReference type="ARBA" id="ARBA00022723"/>
    </source>
</evidence>
<dbReference type="Gene3D" id="4.10.520.10">
    <property type="entry name" value="IHF-like DNA-binding proteins"/>
    <property type="match status" value="1"/>
</dbReference>
<dbReference type="Gene3D" id="2.60.40.150">
    <property type="entry name" value="C2 domain"/>
    <property type="match status" value="2"/>
</dbReference>
<dbReference type="SUPFAM" id="SSF49562">
    <property type="entry name" value="C2 domain (Calcium/lipid-binding domain, CaLB)"/>
    <property type="match status" value="2"/>
</dbReference>
<reference evidence="9 10" key="1">
    <citation type="submission" date="2016-02" db="EMBL/GenBank/DDBJ databases">
        <title>Genome analysis of coral dinoflagellate symbionts highlights evolutionary adaptations to a symbiotic lifestyle.</title>
        <authorList>
            <person name="Aranda M."/>
            <person name="Li Y."/>
            <person name="Liew Y.J."/>
            <person name="Baumgarten S."/>
            <person name="Simakov O."/>
            <person name="Wilson M."/>
            <person name="Piel J."/>
            <person name="Ashoor H."/>
            <person name="Bougouffa S."/>
            <person name="Bajic V.B."/>
            <person name="Ryu T."/>
            <person name="Ravasi T."/>
            <person name="Bayer T."/>
            <person name="Micklem G."/>
            <person name="Kim H."/>
            <person name="Bhak J."/>
            <person name="Lajeunesse T.C."/>
            <person name="Voolstra C.R."/>
        </authorList>
    </citation>
    <scope>NUCLEOTIDE SEQUENCE [LARGE SCALE GENOMIC DNA]</scope>
    <source>
        <strain evidence="9 10">CCMP2467</strain>
    </source>
</reference>
<evidence type="ECO:0000256" key="5">
    <source>
        <dbReference type="ARBA" id="ARBA00022837"/>
    </source>
</evidence>
<name>A0A1Q9E2X6_SYMMI</name>
<dbReference type="Gene3D" id="3.40.50.11350">
    <property type="match status" value="1"/>
</dbReference>
<dbReference type="PANTHER" id="PTHR45911">
    <property type="entry name" value="C2 DOMAIN-CONTAINING PROTEIN"/>
    <property type="match status" value="1"/>
</dbReference>
<feature type="transmembrane region" description="Helical" evidence="7">
    <location>
        <begin position="1887"/>
        <end position="1907"/>
    </location>
</feature>
<dbReference type="Gene3D" id="3.40.50.11340">
    <property type="match status" value="1"/>
</dbReference>
<evidence type="ECO:0000256" key="7">
    <source>
        <dbReference type="SAM" id="Phobius"/>
    </source>
</evidence>
<dbReference type="GO" id="GO:0005509">
    <property type="term" value="F:calcium ion binding"/>
    <property type="evidence" value="ECO:0007669"/>
    <property type="project" value="TreeGrafter"/>
</dbReference>
<evidence type="ECO:0000256" key="4">
    <source>
        <dbReference type="ARBA" id="ARBA00022777"/>
    </source>
</evidence>
<dbReference type="PROSITE" id="PS50004">
    <property type="entry name" value="C2"/>
    <property type="match status" value="1"/>
</dbReference>
<evidence type="ECO:0000313" key="9">
    <source>
        <dbReference type="EMBL" id="OLQ01770.1"/>
    </source>
</evidence>
<dbReference type="InterPro" id="IPR005522">
    <property type="entry name" value="IPK"/>
</dbReference>
<keyword evidence="10" id="KW-1185">Reference proteome</keyword>
<dbReference type="SMART" id="SM00239">
    <property type="entry name" value="C2"/>
    <property type="match status" value="2"/>
</dbReference>
<evidence type="ECO:0000256" key="6">
    <source>
        <dbReference type="SAM" id="MobiDB-lite"/>
    </source>
</evidence>
<comment type="similarity">
    <text evidence="1">Belongs to the inositol phosphokinase (IPK) family.</text>
</comment>
<dbReference type="InterPro" id="IPR000119">
    <property type="entry name" value="Hist_DNA-bd"/>
</dbReference>
<keyword evidence="7" id="KW-0472">Membrane</keyword>
<dbReference type="InterPro" id="IPR000008">
    <property type="entry name" value="C2_dom"/>
</dbReference>
<proteinExistence type="inferred from homology"/>
<feature type="transmembrane region" description="Helical" evidence="7">
    <location>
        <begin position="2091"/>
        <end position="2117"/>
    </location>
</feature>
<evidence type="ECO:0000256" key="2">
    <source>
        <dbReference type="ARBA" id="ARBA00022679"/>
    </source>
</evidence>
<dbReference type="EMBL" id="LSRX01000282">
    <property type="protein sequence ID" value="OLQ01770.1"/>
    <property type="molecule type" value="Genomic_DNA"/>
</dbReference>
<dbReference type="CDD" id="cd13834">
    <property type="entry name" value="HU_like"/>
    <property type="match status" value="1"/>
</dbReference>
<keyword evidence="7" id="KW-0812">Transmembrane</keyword>
<feature type="transmembrane region" description="Helical" evidence="7">
    <location>
        <begin position="1808"/>
        <end position="1831"/>
    </location>
</feature>
<dbReference type="GO" id="GO:0003677">
    <property type="term" value="F:DNA binding"/>
    <property type="evidence" value="ECO:0007669"/>
    <property type="project" value="InterPro"/>
</dbReference>
<dbReference type="SUPFAM" id="SSF47729">
    <property type="entry name" value="IHF-like DNA-binding proteins"/>
    <property type="match status" value="1"/>
</dbReference>
<organism evidence="9 10">
    <name type="scientific">Symbiodinium microadriaticum</name>
    <name type="common">Dinoflagellate</name>
    <name type="synonym">Zooxanthella microadriatica</name>
    <dbReference type="NCBI Taxonomy" id="2951"/>
    <lineage>
        <taxon>Eukaryota</taxon>
        <taxon>Sar</taxon>
        <taxon>Alveolata</taxon>
        <taxon>Dinophyceae</taxon>
        <taxon>Suessiales</taxon>
        <taxon>Symbiodiniaceae</taxon>
        <taxon>Symbiodinium</taxon>
    </lineage>
</organism>